<comment type="caution">
    <text evidence="2">The sequence shown here is derived from an EMBL/GenBank/DDBJ whole genome shotgun (WGS) entry which is preliminary data.</text>
</comment>
<accession>V6J1N5</accession>
<dbReference type="RefSeq" id="WP_023508669.1">
    <property type="nucleotide sequence ID" value="NZ_AWTC01000001.1"/>
</dbReference>
<dbReference type="AlphaFoldDB" id="V6J1N5"/>
<dbReference type="PATRIC" id="fig|1395513.3.peg.361"/>
<feature type="transmembrane region" description="Helical" evidence="1">
    <location>
        <begin position="144"/>
        <end position="164"/>
    </location>
</feature>
<gene>
    <name evidence="2" type="ORF">P343_01775</name>
</gene>
<reference evidence="2 3" key="1">
    <citation type="journal article" date="2013" name="Genome Announc.">
        <title>Genome Sequence of Sporolactobacillus laevolacticus DSM442, an Efficient Polymer-Grade D-Lactate Producer from Agricultural Waste Cottonseed as a Nitrogen Source.</title>
        <authorList>
            <person name="Wang H."/>
            <person name="Wang L."/>
            <person name="Ju J."/>
            <person name="Yu B."/>
            <person name="Ma Y."/>
        </authorList>
    </citation>
    <scope>NUCLEOTIDE SEQUENCE [LARGE SCALE GENOMIC DNA]</scope>
    <source>
        <strain evidence="2 3">DSM 442</strain>
    </source>
</reference>
<feature type="transmembrane region" description="Helical" evidence="1">
    <location>
        <begin position="60"/>
        <end position="82"/>
    </location>
</feature>
<feature type="transmembrane region" description="Helical" evidence="1">
    <location>
        <begin position="184"/>
        <end position="208"/>
    </location>
</feature>
<evidence type="ECO:0000313" key="2">
    <source>
        <dbReference type="EMBL" id="EST13710.1"/>
    </source>
</evidence>
<keyword evidence="1" id="KW-1133">Transmembrane helix</keyword>
<evidence type="ECO:0000313" key="3">
    <source>
        <dbReference type="Proteomes" id="UP000018296"/>
    </source>
</evidence>
<name>V6J1N5_9BACL</name>
<keyword evidence="3" id="KW-1185">Reference proteome</keyword>
<dbReference type="EMBL" id="AWTC01000001">
    <property type="protein sequence ID" value="EST13710.1"/>
    <property type="molecule type" value="Genomic_DNA"/>
</dbReference>
<dbReference type="eggNOG" id="ENOG502ZX9H">
    <property type="taxonomic scope" value="Bacteria"/>
</dbReference>
<sequence length="262" mass="31253">MNFENRLFTFYSKLSIWNLVLKEMIGQVIISAVLILIPLIYYLINYFFRYNPFFSEYGNLFSSTIIPFIFETNLLIILKYYLDPRSKTRCTSLYNMSYKDKQWEDLICASVKKFIIDNHYYHQNAMKYLIRKLRVQKYTLSKNNFLKLLSSFGGSFLILFIPIWSSFNNWIFNNSRDSSVEEAIGYIVQISSFIVLILIIIWTIRYFIKMIINTKLDRITHLILITEFIHLAMIDEDLAKIEKEKVNRVESKIINQIISKVI</sequence>
<organism evidence="2 3">
    <name type="scientific">Sporolactobacillus laevolacticus DSM 442</name>
    <dbReference type="NCBI Taxonomy" id="1395513"/>
    <lineage>
        <taxon>Bacteria</taxon>
        <taxon>Bacillati</taxon>
        <taxon>Bacillota</taxon>
        <taxon>Bacilli</taxon>
        <taxon>Bacillales</taxon>
        <taxon>Sporolactobacillaceae</taxon>
        <taxon>Sporolactobacillus</taxon>
    </lineage>
</organism>
<protein>
    <submittedName>
        <fullName evidence="2">Uncharacterized protein</fullName>
    </submittedName>
</protein>
<keyword evidence="1" id="KW-0472">Membrane</keyword>
<proteinExistence type="predicted"/>
<dbReference type="Proteomes" id="UP000018296">
    <property type="component" value="Unassembled WGS sequence"/>
</dbReference>
<keyword evidence="1" id="KW-0812">Transmembrane</keyword>
<feature type="transmembrane region" description="Helical" evidence="1">
    <location>
        <begin position="28"/>
        <end position="48"/>
    </location>
</feature>
<evidence type="ECO:0000256" key="1">
    <source>
        <dbReference type="SAM" id="Phobius"/>
    </source>
</evidence>